<reference evidence="2" key="1">
    <citation type="submission" date="2022-04" db="EMBL/GenBank/DDBJ databases">
        <title>Carnegiea gigantea Genome sequencing and assembly v2.</title>
        <authorList>
            <person name="Copetti D."/>
            <person name="Sanderson M.J."/>
            <person name="Burquez A."/>
            <person name="Wojciechowski M.F."/>
        </authorList>
    </citation>
    <scope>NUCLEOTIDE SEQUENCE</scope>
    <source>
        <strain evidence="2">SGP5-SGP5p</strain>
        <tissue evidence="2">Aerial part</tissue>
    </source>
</reference>
<dbReference type="PANTHER" id="PTHR31286">
    <property type="entry name" value="GLYCINE-RICH CELL WALL STRUCTURAL PROTEIN 1.8-LIKE"/>
    <property type="match status" value="1"/>
</dbReference>
<evidence type="ECO:0000313" key="3">
    <source>
        <dbReference type="Proteomes" id="UP001153076"/>
    </source>
</evidence>
<dbReference type="AlphaFoldDB" id="A0A9Q1GW28"/>
<dbReference type="SUPFAM" id="SSF56219">
    <property type="entry name" value="DNase I-like"/>
    <property type="match status" value="1"/>
</dbReference>
<protein>
    <recommendedName>
        <fullName evidence="4">DUF4283 domain-containing protein</fullName>
    </recommendedName>
</protein>
<comment type="caution">
    <text evidence="2">The sequence shown here is derived from an EMBL/GenBank/DDBJ whole genome shotgun (WGS) entry which is preliminary data.</text>
</comment>
<dbReference type="InterPro" id="IPR040256">
    <property type="entry name" value="At4g02000-like"/>
</dbReference>
<feature type="region of interest" description="Disordered" evidence="1">
    <location>
        <begin position="1"/>
        <end position="34"/>
    </location>
</feature>
<evidence type="ECO:0000256" key="1">
    <source>
        <dbReference type="SAM" id="MobiDB-lite"/>
    </source>
</evidence>
<dbReference type="InterPro" id="IPR036691">
    <property type="entry name" value="Endo/exonu/phosph_ase_sf"/>
</dbReference>
<organism evidence="2 3">
    <name type="scientific">Carnegiea gigantea</name>
    <dbReference type="NCBI Taxonomy" id="171969"/>
    <lineage>
        <taxon>Eukaryota</taxon>
        <taxon>Viridiplantae</taxon>
        <taxon>Streptophyta</taxon>
        <taxon>Embryophyta</taxon>
        <taxon>Tracheophyta</taxon>
        <taxon>Spermatophyta</taxon>
        <taxon>Magnoliopsida</taxon>
        <taxon>eudicotyledons</taxon>
        <taxon>Gunneridae</taxon>
        <taxon>Pentapetalae</taxon>
        <taxon>Caryophyllales</taxon>
        <taxon>Cactineae</taxon>
        <taxon>Cactaceae</taxon>
        <taxon>Cactoideae</taxon>
        <taxon>Echinocereeae</taxon>
        <taxon>Carnegiea</taxon>
    </lineage>
</organism>
<dbReference type="OrthoDB" id="1296036at2759"/>
<accession>A0A9Q1GW28</accession>
<dbReference type="Gene3D" id="3.60.10.10">
    <property type="entry name" value="Endonuclease/exonuclease/phosphatase"/>
    <property type="match status" value="1"/>
</dbReference>
<sequence>MARFRRGRSRLVQQPSPVRYSATPEASPKVQDKDLGLPEATNAHKQFVEHLEDSVQPTPKIVNPSPVMKGFILRIWGSYEIDKILQNTDDRDRVIKKGIYHFDSKPFLVKGWNPNLDLCAETLKSLCIWIRLPGLDLNLSKICSTLGIPLKTDKYTTEKTMIRYARVLVDIQLEGFFVDYIEFFNKHNLLIRQQIQYEWFPVKCLCCGMYGHKEEVCKKKDGPKKEWRVKQKENVMETRYTPEINNVGLIGLLKTKVKLRNVETVIQMNSNEKFFITFIYGLNQVQLRKTMWEELSSYQPVREPWCIIGDFNSILYKEDRIGGGDVLFTDIKDIREFMDNCELHEMRSIGPYFSWTNKTTMSRIDRALINEEWYGRFNYTQVRYEANSLSDHTPLVVQFLPSPKPRPRFQFCDMWARHADFHSIISSNLPSHTNSLNWKTLKNCLDHITSGLQPLNRRSFHDLKEQLAQLHHDLLSHPHHKELISKKKEAREHYINILSASIALLQQQCKLEWIKYGDTSSKMFFAKAKQRKLTTYIYSIKDKIGEWTEGFNNVGKVMVAFYKNLLGLQPCSRSPVRKDIVNLGPHLTMEQQVQLCKPFTETDVQQAIFSIPNTKSHGPDGFSSGFFKLVWSQIGGVVCSVVKVDPPTLQLLMTALNDFQLSAGLKTNLNKSQMVFGGTHSELQQKCLQSVGLIVSSLPLKYLDVPIVTSRLTKVDCAQLVEKITAKTYPNLSKFSLEWDRGLQKTTPHILATFLLTKKQGWPGNQRF</sequence>
<evidence type="ECO:0008006" key="4">
    <source>
        <dbReference type="Google" id="ProtNLM"/>
    </source>
</evidence>
<proteinExistence type="predicted"/>
<dbReference type="Proteomes" id="UP001153076">
    <property type="component" value="Unassembled WGS sequence"/>
</dbReference>
<name>A0A9Q1GW28_9CARY</name>
<evidence type="ECO:0000313" key="2">
    <source>
        <dbReference type="EMBL" id="KAJ8426165.1"/>
    </source>
</evidence>
<dbReference type="EMBL" id="JAKOGI010001340">
    <property type="protein sequence ID" value="KAJ8426165.1"/>
    <property type="molecule type" value="Genomic_DNA"/>
</dbReference>
<gene>
    <name evidence="2" type="ORF">Cgig2_018994</name>
</gene>
<keyword evidence="3" id="KW-1185">Reference proteome</keyword>
<dbReference type="PANTHER" id="PTHR31286:SF165">
    <property type="entry name" value="DUF4283 DOMAIN-CONTAINING PROTEIN"/>
    <property type="match status" value="1"/>
</dbReference>